<evidence type="ECO:0000256" key="1">
    <source>
        <dbReference type="SAM" id="MobiDB-lite"/>
    </source>
</evidence>
<protein>
    <recommendedName>
        <fullName evidence="4">C2H2-type domain-containing protein</fullName>
    </recommendedName>
</protein>
<evidence type="ECO:0008006" key="4">
    <source>
        <dbReference type="Google" id="ProtNLM"/>
    </source>
</evidence>
<feature type="region of interest" description="Disordered" evidence="1">
    <location>
        <begin position="137"/>
        <end position="160"/>
    </location>
</feature>
<sequence>MVERRMAPLSNQLAGLILPHDYFDTHLDDNGNTWDEQLEIRNFKRVGISVADISDKDGRFVDLYQRLQLNNILPIINMPYDYNCSSVQNELQKRTCPVCCLYHPSAAAMKRHKRLHSSKYLKQQKAIIAKIGKQVQVTDDNDSESDEDSEDDNIPQSKTNIKAGAPLVENTFDFLASDFIEF</sequence>
<organism evidence="2 3">
    <name type="scientific">Rotaria sordida</name>
    <dbReference type="NCBI Taxonomy" id="392033"/>
    <lineage>
        <taxon>Eukaryota</taxon>
        <taxon>Metazoa</taxon>
        <taxon>Spiralia</taxon>
        <taxon>Gnathifera</taxon>
        <taxon>Rotifera</taxon>
        <taxon>Eurotatoria</taxon>
        <taxon>Bdelloidea</taxon>
        <taxon>Philodinida</taxon>
        <taxon>Philodinidae</taxon>
        <taxon>Rotaria</taxon>
    </lineage>
</organism>
<dbReference type="PANTHER" id="PTHR46954">
    <property type="entry name" value="C2H2-TYPE DOMAIN-CONTAINING PROTEIN"/>
    <property type="match status" value="1"/>
</dbReference>
<proteinExistence type="predicted"/>
<evidence type="ECO:0000313" key="2">
    <source>
        <dbReference type="EMBL" id="CAF1321793.1"/>
    </source>
</evidence>
<dbReference type="Proteomes" id="UP000663889">
    <property type="component" value="Unassembled WGS sequence"/>
</dbReference>
<dbReference type="AlphaFoldDB" id="A0A815FPB3"/>
<dbReference type="EMBL" id="CAJNOU010002439">
    <property type="protein sequence ID" value="CAF1321793.1"/>
    <property type="molecule type" value="Genomic_DNA"/>
</dbReference>
<gene>
    <name evidence="2" type="ORF">SEV965_LOCUS27350</name>
</gene>
<accession>A0A815FPB3</accession>
<comment type="caution">
    <text evidence="2">The sequence shown here is derived from an EMBL/GenBank/DDBJ whole genome shotgun (WGS) entry which is preliminary data.</text>
</comment>
<feature type="compositionally biased region" description="Acidic residues" evidence="1">
    <location>
        <begin position="139"/>
        <end position="153"/>
    </location>
</feature>
<name>A0A815FPB3_9BILA</name>
<evidence type="ECO:0000313" key="3">
    <source>
        <dbReference type="Proteomes" id="UP000663889"/>
    </source>
</evidence>
<reference evidence="2" key="1">
    <citation type="submission" date="2021-02" db="EMBL/GenBank/DDBJ databases">
        <authorList>
            <person name="Nowell W R."/>
        </authorList>
    </citation>
    <scope>NUCLEOTIDE SEQUENCE</scope>
</reference>
<dbReference type="PANTHER" id="PTHR46954:SF1">
    <property type="entry name" value="C2H2-TYPE DOMAIN-CONTAINING PROTEIN"/>
    <property type="match status" value="1"/>
</dbReference>